<accession>A0ABX5PU36</accession>
<dbReference type="NCBIfam" id="TIGR01550">
    <property type="entry name" value="DOC_P1"/>
    <property type="match status" value="1"/>
</dbReference>
<dbReference type="PANTHER" id="PTHR39426">
    <property type="entry name" value="HOMOLOGY TO DEATH-ON-CURING PROTEIN OF PHAGE P1"/>
    <property type="match status" value="1"/>
</dbReference>
<dbReference type="PANTHER" id="PTHR39426:SF1">
    <property type="entry name" value="HOMOLOGY TO DEATH-ON-CURING PROTEIN OF PHAGE P1"/>
    <property type="match status" value="1"/>
</dbReference>
<dbReference type="PIRSF" id="PIRSF018297">
    <property type="entry name" value="Doc"/>
    <property type="match status" value="1"/>
</dbReference>
<dbReference type="RefSeq" id="WP_015362461.1">
    <property type="nucleotide sequence ID" value="NZ_QKZR01000008.1"/>
</dbReference>
<gene>
    <name evidence="2" type="ORF">LX97_03333</name>
</gene>
<evidence type="ECO:0000313" key="2">
    <source>
        <dbReference type="EMBL" id="PZX36868.1"/>
    </source>
</evidence>
<name>A0ABX5PU36_9FLAO</name>
<feature type="domain" description="Fido" evidence="1">
    <location>
        <begin position="2"/>
        <end position="120"/>
    </location>
</feature>
<dbReference type="Gene3D" id="1.20.120.1870">
    <property type="entry name" value="Fic/DOC protein, Fido domain"/>
    <property type="match status" value="1"/>
</dbReference>
<sequence length="128" mass="14346">MISLEQALKIHELQIKIHGGAKGIRDQSLLEAALARPFATFDGLDLYPKPIDKAAAILESTLINHPFIDGNKRTGYVLMELILRVNGLCVILHLESQYDFTIKVAEGKMKIEEIIAWLNKHVIELSTL</sequence>
<evidence type="ECO:0000313" key="3">
    <source>
        <dbReference type="Proteomes" id="UP000248584"/>
    </source>
</evidence>
<proteinExistence type="predicted"/>
<dbReference type="SUPFAM" id="SSF140931">
    <property type="entry name" value="Fic-like"/>
    <property type="match status" value="1"/>
</dbReference>
<dbReference type="Pfam" id="PF02661">
    <property type="entry name" value="Fic"/>
    <property type="match status" value="1"/>
</dbReference>
<comment type="caution">
    <text evidence="2">The sequence shown here is derived from an EMBL/GenBank/DDBJ whole genome shotgun (WGS) entry which is preliminary data.</text>
</comment>
<organism evidence="2 3">
    <name type="scientific">Nonlabens dokdonensis</name>
    <dbReference type="NCBI Taxonomy" id="328515"/>
    <lineage>
        <taxon>Bacteria</taxon>
        <taxon>Pseudomonadati</taxon>
        <taxon>Bacteroidota</taxon>
        <taxon>Flavobacteriia</taxon>
        <taxon>Flavobacteriales</taxon>
        <taxon>Flavobacteriaceae</taxon>
        <taxon>Nonlabens</taxon>
    </lineage>
</organism>
<reference evidence="2 3" key="1">
    <citation type="submission" date="2018-06" db="EMBL/GenBank/DDBJ databases">
        <title>Genomic Encyclopedia of Archaeal and Bacterial Type Strains, Phase II (KMG-II): from individual species to whole genera.</title>
        <authorList>
            <person name="Goeker M."/>
        </authorList>
    </citation>
    <scope>NUCLEOTIDE SEQUENCE [LARGE SCALE GENOMIC DNA]</scope>
    <source>
        <strain evidence="2 3">DSM 17205</strain>
    </source>
</reference>
<evidence type="ECO:0000259" key="1">
    <source>
        <dbReference type="PROSITE" id="PS51459"/>
    </source>
</evidence>
<dbReference type="InterPro" id="IPR003812">
    <property type="entry name" value="Fido"/>
</dbReference>
<dbReference type="InterPro" id="IPR006440">
    <property type="entry name" value="Doc"/>
</dbReference>
<dbReference type="EMBL" id="QKZR01000008">
    <property type="protein sequence ID" value="PZX36868.1"/>
    <property type="molecule type" value="Genomic_DNA"/>
</dbReference>
<dbReference type="PROSITE" id="PS51459">
    <property type="entry name" value="FIDO"/>
    <property type="match status" value="1"/>
</dbReference>
<protein>
    <submittedName>
        <fullName evidence="2">Death-on-curing protein</fullName>
    </submittedName>
</protein>
<dbReference type="InterPro" id="IPR036597">
    <property type="entry name" value="Fido-like_dom_sf"/>
</dbReference>
<dbReference type="Proteomes" id="UP000248584">
    <property type="component" value="Unassembled WGS sequence"/>
</dbReference>
<dbReference type="InterPro" id="IPR053737">
    <property type="entry name" value="Type_II_TA_Toxin"/>
</dbReference>
<keyword evidence="3" id="KW-1185">Reference proteome</keyword>